<dbReference type="Pfam" id="PF09783">
    <property type="entry name" value="Vac_ImportDeg"/>
    <property type="match status" value="1"/>
</dbReference>
<feature type="compositionally biased region" description="Polar residues" evidence="2">
    <location>
        <begin position="91"/>
        <end position="102"/>
    </location>
</feature>
<keyword evidence="4" id="KW-1185">Reference proteome</keyword>
<comment type="caution">
    <text evidence="3">The sequence shown here is derived from an EMBL/GenBank/DDBJ whole genome shotgun (WGS) entry which is preliminary data.</text>
</comment>
<dbReference type="Proteomes" id="UP001285441">
    <property type="component" value="Unassembled WGS sequence"/>
</dbReference>
<evidence type="ECO:0000256" key="2">
    <source>
        <dbReference type="SAM" id="MobiDB-lite"/>
    </source>
</evidence>
<dbReference type="GO" id="GO:0005773">
    <property type="term" value="C:vacuole"/>
    <property type="evidence" value="ECO:0007669"/>
    <property type="project" value="GOC"/>
</dbReference>
<reference evidence="3" key="1">
    <citation type="journal article" date="2023" name="Mol. Phylogenet. Evol.">
        <title>Genome-scale phylogeny and comparative genomics of the fungal order Sordariales.</title>
        <authorList>
            <person name="Hensen N."/>
            <person name="Bonometti L."/>
            <person name="Westerberg I."/>
            <person name="Brannstrom I.O."/>
            <person name="Guillou S."/>
            <person name="Cros-Aarteil S."/>
            <person name="Calhoun S."/>
            <person name="Haridas S."/>
            <person name="Kuo A."/>
            <person name="Mondo S."/>
            <person name="Pangilinan J."/>
            <person name="Riley R."/>
            <person name="LaButti K."/>
            <person name="Andreopoulos B."/>
            <person name="Lipzen A."/>
            <person name="Chen C."/>
            <person name="Yan M."/>
            <person name="Daum C."/>
            <person name="Ng V."/>
            <person name="Clum A."/>
            <person name="Steindorff A."/>
            <person name="Ohm R.A."/>
            <person name="Martin F."/>
            <person name="Silar P."/>
            <person name="Natvig D.O."/>
            <person name="Lalanne C."/>
            <person name="Gautier V."/>
            <person name="Ament-Velasquez S.L."/>
            <person name="Kruys A."/>
            <person name="Hutchinson M.I."/>
            <person name="Powell A.J."/>
            <person name="Barry K."/>
            <person name="Miller A.N."/>
            <person name="Grigoriev I.V."/>
            <person name="Debuchy R."/>
            <person name="Gladieux P."/>
            <person name="Hiltunen Thoren M."/>
            <person name="Johannesson H."/>
        </authorList>
    </citation>
    <scope>NUCLEOTIDE SEQUENCE</scope>
    <source>
        <strain evidence="3">CBS 232.78</strain>
    </source>
</reference>
<dbReference type="GO" id="GO:0034657">
    <property type="term" value="C:GID complex"/>
    <property type="evidence" value="ECO:0007669"/>
    <property type="project" value="TreeGrafter"/>
</dbReference>
<feature type="compositionally biased region" description="Basic and acidic residues" evidence="2">
    <location>
        <begin position="123"/>
        <end position="138"/>
    </location>
</feature>
<dbReference type="PANTHER" id="PTHR14534">
    <property type="entry name" value="VACUOLAR IMPORT AND DEGRADATION PROTEIN 24"/>
    <property type="match status" value="1"/>
</dbReference>
<dbReference type="GO" id="GO:0006623">
    <property type="term" value="P:protein targeting to vacuole"/>
    <property type="evidence" value="ECO:0007669"/>
    <property type="project" value="TreeGrafter"/>
</dbReference>
<dbReference type="EMBL" id="JAULSW010000002">
    <property type="protein sequence ID" value="KAK3390804.1"/>
    <property type="molecule type" value="Genomic_DNA"/>
</dbReference>
<sequence length="420" mass="46945">MPTPSSNAPPAPQSPRFFPFSSCPDPDEQQQAIQLSATQSTDHNQIEEPPSPPLPSSWHPRPPPPYSADVGTQARLSSSSMDDDAAMSRSVTMSPGPQSSDLSSRDIDMEEQELDESSTGTAGRDDGMTEDEGPKQTETDEDLSFAINEYGRPVDFYDQTAALARSGNSCHALGGGGKRKQQRVSFLLPAGGEVVDEAELWDRMGKNAPEWVEDSGLVGMGYGYSQMRVIPTAPSSCLRAGSRFEGSQQSERQRYDVQVEIKHVDLRESFLCGYLRIQGLTDDHPTLTTYFEGEIIGTKYGFITQHPGWGATDKIDLNHWAKFAPFKPYAKQAKKGCQVLIKDVAQRENIFMRWKEHFLVPDHRVRTINGASFEGFYYICFNQVRKEVSGIYFHSKSEKFQQLELKHVEDKGCFGTMEFR</sequence>
<feature type="compositionally biased region" description="Polar residues" evidence="2">
    <location>
        <begin position="29"/>
        <end position="43"/>
    </location>
</feature>
<feature type="compositionally biased region" description="Pro residues" evidence="2">
    <location>
        <begin position="1"/>
        <end position="13"/>
    </location>
</feature>
<dbReference type="InterPro" id="IPR018618">
    <property type="entry name" value="GID4/10-like"/>
</dbReference>
<reference evidence="3" key="2">
    <citation type="submission" date="2023-06" db="EMBL/GenBank/DDBJ databases">
        <authorList>
            <consortium name="Lawrence Berkeley National Laboratory"/>
            <person name="Haridas S."/>
            <person name="Hensen N."/>
            <person name="Bonometti L."/>
            <person name="Westerberg I."/>
            <person name="Brannstrom I.O."/>
            <person name="Guillou S."/>
            <person name="Cros-Aarteil S."/>
            <person name="Calhoun S."/>
            <person name="Kuo A."/>
            <person name="Mondo S."/>
            <person name="Pangilinan J."/>
            <person name="Riley R."/>
            <person name="LaButti K."/>
            <person name="Andreopoulos B."/>
            <person name="Lipzen A."/>
            <person name="Chen C."/>
            <person name="Yanf M."/>
            <person name="Daum C."/>
            <person name="Ng V."/>
            <person name="Clum A."/>
            <person name="Steindorff A."/>
            <person name="Ohm R."/>
            <person name="Martin F."/>
            <person name="Silar P."/>
            <person name="Natvig D."/>
            <person name="Lalanne C."/>
            <person name="Gautier V."/>
            <person name="Ament-velasquez S.L."/>
            <person name="Kruys A."/>
            <person name="Hutchinson M.I."/>
            <person name="Powell A.J."/>
            <person name="Barry K."/>
            <person name="Miller A.N."/>
            <person name="Grigoriev I.V."/>
            <person name="Debuchy R."/>
            <person name="Gladieux P."/>
            <person name="Thoren M.H."/>
            <person name="Johannesson H."/>
        </authorList>
    </citation>
    <scope>NUCLEOTIDE SEQUENCE</scope>
    <source>
        <strain evidence="3">CBS 232.78</strain>
    </source>
</reference>
<protein>
    <submittedName>
        <fullName evidence="3">Vacuolar import and degradation protein-domain-containing protein</fullName>
    </submittedName>
</protein>
<evidence type="ECO:0000313" key="4">
    <source>
        <dbReference type="Proteomes" id="UP001285441"/>
    </source>
</evidence>
<dbReference type="GO" id="GO:0045721">
    <property type="term" value="P:negative regulation of gluconeogenesis"/>
    <property type="evidence" value="ECO:0007669"/>
    <property type="project" value="TreeGrafter"/>
</dbReference>
<evidence type="ECO:0000313" key="3">
    <source>
        <dbReference type="EMBL" id="KAK3390804.1"/>
    </source>
</evidence>
<accession>A0AAE0U542</accession>
<gene>
    <name evidence="3" type="ORF">B0H63DRAFT_123443</name>
</gene>
<name>A0AAE0U542_9PEZI</name>
<organism evidence="3 4">
    <name type="scientific">Podospora didyma</name>
    <dbReference type="NCBI Taxonomy" id="330526"/>
    <lineage>
        <taxon>Eukaryota</taxon>
        <taxon>Fungi</taxon>
        <taxon>Dikarya</taxon>
        <taxon>Ascomycota</taxon>
        <taxon>Pezizomycotina</taxon>
        <taxon>Sordariomycetes</taxon>
        <taxon>Sordariomycetidae</taxon>
        <taxon>Sordariales</taxon>
        <taxon>Podosporaceae</taxon>
        <taxon>Podospora</taxon>
    </lineage>
</organism>
<dbReference type="GO" id="GO:0007039">
    <property type="term" value="P:protein catabolic process in the vacuole"/>
    <property type="evidence" value="ECO:0007669"/>
    <property type="project" value="TreeGrafter"/>
</dbReference>
<dbReference type="PANTHER" id="PTHR14534:SF3">
    <property type="entry name" value="GID COMPLEX SUBUNIT 4 HOMOLOG"/>
    <property type="match status" value="1"/>
</dbReference>
<dbReference type="GO" id="GO:0043161">
    <property type="term" value="P:proteasome-mediated ubiquitin-dependent protein catabolic process"/>
    <property type="evidence" value="ECO:0007669"/>
    <property type="project" value="TreeGrafter"/>
</dbReference>
<comment type="similarity">
    <text evidence="1">Belongs to the GID4/VID24 family.</text>
</comment>
<feature type="compositionally biased region" description="Pro residues" evidence="2">
    <location>
        <begin position="49"/>
        <end position="66"/>
    </location>
</feature>
<evidence type="ECO:0000256" key="1">
    <source>
        <dbReference type="ARBA" id="ARBA00061469"/>
    </source>
</evidence>
<proteinExistence type="inferred from homology"/>
<feature type="region of interest" description="Disordered" evidence="2">
    <location>
        <begin position="1"/>
        <end position="140"/>
    </location>
</feature>
<dbReference type="AlphaFoldDB" id="A0AAE0U542"/>